<organism evidence="1 2">
    <name type="scientific">Candidula unifasciata</name>
    <dbReference type="NCBI Taxonomy" id="100452"/>
    <lineage>
        <taxon>Eukaryota</taxon>
        <taxon>Metazoa</taxon>
        <taxon>Spiralia</taxon>
        <taxon>Lophotrochozoa</taxon>
        <taxon>Mollusca</taxon>
        <taxon>Gastropoda</taxon>
        <taxon>Heterobranchia</taxon>
        <taxon>Euthyneura</taxon>
        <taxon>Panpulmonata</taxon>
        <taxon>Eupulmonata</taxon>
        <taxon>Stylommatophora</taxon>
        <taxon>Helicina</taxon>
        <taxon>Helicoidea</taxon>
        <taxon>Geomitridae</taxon>
        <taxon>Candidula</taxon>
    </lineage>
</organism>
<evidence type="ECO:0000313" key="1">
    <source>
        <dbReference type="EMBL" id="CAG5134435.1"/>
    </source>
</evidence>
<dbReference type="EMBL" id="CAJHNH020007179">
    <property type="protein sequence ID" value="CAG5134435.1"/>
    <property type="molecule type" value="Genomic_DNA"/>
</dbReference>
<reference evidence="1" key="1">
    <citation type="submission" date="2021-04" db="EMBL/GenBank/DDBJ databases">
        <authorList>
            <consortium name="Molecular Ecology Group"/>
        </authorList>
    </citation>
    <scope>NUCLEOTIDE SEQUENCE</scope>
</reference>
<name>A0A8S4A353_9EUPU</name>
<gene>
    <name evidence="1" type="ORF">CUNI_LOCUS19993</name>
</gene>
<evidence type="ECO:0000313" key="2">
    <source>
        <dbReference type="Proteomes" id="UP000678393"/>
    </source>
</evidence>
<protein>
    <submittedName>
        <fullName evidence="1">Uncharacterized protein</fullName>
    </submittedName>
</protein>
<dbReference type="AlphaFoldDB" id="A0A8S4A353"/>
<proteinExistence type="predicted"/>
<sequence>MSILSNKIEKDNSENLECSTACGYLYQTLISETDKVIETSSHQRLPLNSSSRYCCTERHPEDSLSVGASQNMLAEDDQSSVTYQFQQLSEDPLSDPCLQHSNPEGQHELAQISQGFNNSSQSSICNSVHKSEISSDNSNIFISENF</sequence>
<comment type="caution">
    <text evidence="1">The sequence shown here is derived from an EMBL/GenBank/DDBJ whole genome shotgun (WGS) entry which is preliminary data.</text>
</comment>
<accession>A0A8S4A353</accession>
<dbReference type="Proteomes" id="UP000678393">
    <property type="component" value="Unassembled WGS sequence"/>
</dbReference>
<keyword evidence="2" id="KW-1185">Reference proteome</keyword>